<protein>
    <submittedName>
        <fullName evidence="1">Uncharacterized protein</fullName>
    </submittedName>
</protein>
<name>A0A512JR90_9HYPH</name>
<gene>
    <name evidence="1" type="ORF">MGN01_43190</name>
</gene>
<dbReference type="AlphaFoldDB" id="A0A512JR90"/>
<organism evidence="1 2">
    <name type="scientific">Methylobacterium gnaphalii</name>
    <dbReference type="NCBI Taxonomy" id="1010610"/>
    <lineage>
        <taxon>Bacteria</taxon>
        <taxon>Pseudomonadati</taxon>
        <taxon>Pseudomonadota</taxon>
        <taxon>Alphaproteobacteria</taxon>
        <taxon>Hyphomicrobiales</taxon>
        <taxon>Methylobacteriaceae</taxon>
        <taxon>Methylobacterium</taxon>
    </lineage>
</organism>
<keyword evidence="2" id="KW-1185">Reference proteome</keyword>
<proteinExistence type="predicted"/>
<comment type="caution">
    <text evidence="1">The sequence shown here is derived from an EMBL/GenBank/DDBJ whole genome shotgun (WGS) entry which is preliminary data.</text>
</comment>
<reference evidence="1 2" key="1">
    <citation type="submission" date="2019-07" db="EMBL/GenBank/DDBJ databases">
        <title>Whole genome shotgun sequence of Methylobacterium gnaphalii NBRC 107716.</title>
        <authorList>
            <person name="Hosoyama A."/>
            <person name="Uohara A."/>
            <person name="Ohji S."/>
            <person name="Ichikawa N."/>
        </authorList>
    </citation>
    <scope>NUCLEOTIDE SEQUENCE [LARGE SCALE GENOMIC DNA]</scope>
    <source>
        <strain evidence="1 2">NBRC 107716</strain>
    </source>
</reference>
<dbReference type="Proteomes" id="UP000321750">
    <property type="component" value="Unassembled WGS sequence"/>
</dbReference>
<evidence type="ECO:0000313" key="1">
    <source>
        <dbReference type="EMBL" id="GEP12474.1"/>
    </source>
</evidence>
<accession>A0A512JR90</accession>
<sequence length="53" mass="5963">MATLVPPMRNGVRMGVPKTVEMRCKNAATLDGLCTTHMRMREMGRELDLAQDE</sequence>
<dbReference type="EMBL" id="BJZV01000044">
    <property type="protein sequence ID" value="GEP12474.1"/>
    <property type="molecule type" value="Genomic_DNA"/>
</dbReference>
<evidence type="ECO:0000313" key="2">
    <source>
        <dbReference type="Proteomes" id="UP000321750"/>
    </source>
</evidence>